<evidence type="ECO:0000313" key="3">
    <source>
        <dbReference type="EMBL" id="NFA59225.1"/>
    </source>
</evidence>
<dbReference type="AlphaFoldDB" id="A0A6M0SWA0"/>
<comment type="caution">
    <text evidence="3">The sequence shown here is derived from an EMBL/GenBank/DDBJ whole genome shotgun (WGS) entry which is preliminary data.</text>
</comment>
<evidence type="ECO:0000313" key="4">
    <source>
        <dbReference type="Proteomes" id="UP000473089"/>
    </source>
</evidence>
<keyword evidence="1 3" id="KW-0378">Hydrolase</keyword>
<feature type="domain" description="MurNAc-LAA" evidence="2">
    <location>
        <begin position="114"/>
        <end position="227"/>
    </location>
</feature>
<proteinExistence type="predicted"/>
<dbReference type="InterPro" id="IPR002508">
    <property type="entry name" value="MurNAc-LAA_cat"/>
</dbReference>
<dbReference type="CDD" id="cd02696">
    <property type="entry name" value="MurNAc-LAA"/>
    <property type="match status" value="1"/>
</dbReference>
<dbReference type="EC" id="3.5.1.28" evidence="3"/>
<dbReference type="GO" id="GO:0030288">
    <property type="term" value="C:outer membrane-bounded periplasmic space"/>
    <property type="evidence" value="ECO:0007669"/>
    <property type="project" value="TreeGrafter"/>
</dbReference>
<dbReference type="Proteomes" id="UP000473089">
    <property type="component" value="Unassembled WGS sequence"/>
</dbReference>
<reference evidence="3 4" key="1">
    <citation type="submission" date="2019-02" db="EMBL/GenBank/DDBJ databases">
        <title>Genome sequencing of Clostridium botulinum clinical isolates.</title>
        <authorList>
            <person name="Brunt J."/>
            <person name="Van Vliet A.H.M."/>
            <person name="Stringer S.C."/>
            <person name="Grant K.A."/>
            <person name="Carter A.C."/>
            <person name="Peck M.W."/>
        </authorList>
    </citation>
    <scope>NUCLEOTIDE SEQUENCE [LARGE SCALE GENOMIC DNA]</scope>
    <source>
        <strain evidence="3 4">R1125/03</strain>
    </source>
</reference>
<dbReference type="GO" id="GO:0008745">
    <property type="term" value="F:N-acetylmuramoyl-L-alanine amidase activity"/>
    <property type="evidence" value="ECO:0007669"/>
    <property type="project" value="UniProtKB-EC"/>
</dbReference>
<gene>
    <name evidence="3" type="primary">cwlD</name>
    <name evidence="3" type="ORF">EXM42_02070</name>
</gene>
<dbReference type="Gene3D" id="3.40.630.40">
    <property type="entry name" value="Zn-dependent exopeptidases"/>
    <property type="match status" value="1"/>
</dbReference>
<organism evidence="3 4">
    <name type="scientific">Clostridium botulinum</name>
    <dbReference type="NCBI Taxonomy" id="1491"/>
    <lineage>
        <taxon>Bacteria</taxon>
        <taxon>Bacillati</taxon>
        <taxon>Bacillota</taxon>
        <taxon>Clostridia</taxon>
        <taxon>Eubacteriales</taxon>
        <taxon>Clostridiaceae</taxon>
        <taxon>Clostridium</taxon>
    </lineage>
</organism>
<dbReference type="NCBIfam" id="TIGR02883">
    <property type="entry name" value="spore_cwlD"/>
    <property type="match status" value="1"/>
</dbReference>
<dbReference type="GO" id="GO:0009253">
    <property type="term" value="P:peptidoglycan catabolic process"/>
    <property type="evidence" value="ECO:0007669"/>
    <property type="project" value="InterPro"/>
</dbReference>
<evidence type="ECO:0000259" key="2">
    <source>
        <dbReference type="SMART" id="SM00646"/>
    </source>
</evidence>
<evidence type="ECO:0000256" key="1">
    <source>
        <dbReference type="ARBA" id="ARBA00022801"/>
    </source>
</evidence>
<dbReference type="Pfam" id="PF01520">
    <property type="entry name" value="Amidase_3"/>
    <property type="match status" value="1"/>
</dbReference>
<dbReference type="EMBL" id="SGJP01000003">
    <property type="protein sequence ID" value="NFA59225.1"/>
    <property type="molecule type" value="Genomic_DNA"/>
</dbReference>
<dbReference type="InterPro" id="IPR050695">
    <property type="entry name" value="N-acetylmuramoyl_amidase_3"/>
</dbReference>
<dbReference type="InterPro" id="IPR014234">
    <property type="entry name" value="Spore_CwlD"/>
</dbReference>
<dbReference type="SUPFAM" id="SSF53187">
    <property type="entry name" value="Zn-dependent exopeptidases"/>
    <property type="match status" value="1"/>
</dbReference>
<dbReference type="PANTHER" id="PTHR30404">
    <property type="entry name" value="N-ACETYLMURAMOYL-L-ALANINE AMIDASE"/>
    <property type="match status" value="1"/>
</dbReference>
<dbReference type="PANTHER" id="PTHR30404:SF0">
    <property type="entry name" value="N-ACETYLMURAMOYL-L-ALANINE AMIDASE AMIC"/>
    <property type="match status" value="1"/>
</dbReference>
<accession>A0A6M0SWA0</accession>
<sequence>MKVYNKKLILTTLIIFISFSFIIKVNVFSNLNSVKDKKIILIDPGHGGMDGGAVAKDGTLEKDINLQISKILKKQLKKEGYKVIMTREDDKGLYSESKGKKVRTKKIEDLNKRCELKKTSKCDMFISIHLNMFNQKQYYGAQVWYSNNEDSKRFAYILQNNLREELDENNKRKEKAAKNSYKILRDNDGMPSVIVECGFLSNSMELDKLKNADYQQNISKAIVKSVNEYFNDKD</sequence>
<protein>
    <submittedName>
        <fullName evidence="3">N-acetylmuramoyl-L-alanine amidase CwlD</fullName>
        <ecNumber evidence="3">3.5.1.28</ecNumber>
    </submittedName>
</protein>
<name>A0A6M0SWA0_CLOBO</name>
<dbReference type="SMART" id="SM00646">
    <property type="entry name" value="Ami_3"/>
    <property type="match status" value="1"/>
</dbReference>